<name>A0AAV7QY36_PLEWA</name>
<sequence length="218" mass="23339">MAGRGWRAPVPPARSTPPPVQWCCCPRFAGEKEFSFGQNRGNCPSITWASPPGPGEHPLARCSSPPGVQRLLRHFCLGLNTPDGRSSQQRDARHPVTAHCLPRSSSPYARALRPVGEGRVNRGSRCCTMKGERGERGEAVCKYGPPDEGPPPFHPSHLTLLPPGRAGEQPSSVSAPAAAWEHTMWRPPCLSRPSTGPSRLVSSLSAARVSSSTTATRA</sequence>
<evidence type="ECO:0000313" key="2">
    <source>
        <dbReference type="EMBL" id="KAJ1145431.1"/>
    </source>
</evidence>
<organism evidence="2 3">
    <name type="scientific">Pleurodeles waltl</name>
    <name type="common">Iberian ribbed newt</name>
    <dbReference type="NCBI Taxonomy" id="8319"/>
    <lineage>
        <taxon>Eukaryota</taxon>
        <taxon>Metazoa</taxon>
        <taxon>Chordata</taxon>
        <taxon>Craniata</taxon>
        <taxon>Vertebrata</taxon>
        <taxon>Euteleostomi</taxon>
        <taxon>Amphibia</taxon>
        <taxon>Batrachia</taxon>
        <taxon>Caudata</taxon>
        <taxon>Salamandroidea</taxon>
        <taxon>Salamandridae</taxon>
        <taxon>Pleurodelinae</taxon>
        <taxon>Pleurodeles</taxon>
    </lineage>
</organism>
<feature type="compositionally biased region" description="Low complexity" evidence="1">
    <location>
        <begin position="198"/>
        <end position="218"/>
    </location>
</feature>
<keyword evidence="3" id="KW-1185">Reference proteome</keyword>
<dbReference type="Proteomes" id="UP001066276">
    <property type="component" value="Chromosome 6"/>
</dbReference>
<evidence type="ECO:0000313" key="3">
    <source>
        <dbReference type="Proteomes" id="UP001066276"/>
    </source>
</evidence>
<feature type="region of interest" description="Disordered" evidence="1">
    <location>
        <begin position="186"/>
        <end position="218"/>
    </location>
</feature>
<comment type="caution">
    <text evidence="2">The sequence shown here is derived from an EMBL/GenBank/DDBJ whole genome shotgun (WGS) entry which is preliminary data.</text>
</comment>
<accession>A0AAV7QY36</accession>
<evidence type="ECO:0000256" key="1">
    <source>
        <dbReference type="SAM" id="MobiDB-lite"/>
    </source>
</evidence>
<reference evidence="2" key="1">
    <citation type="journal article" date="2022" name="bioRxiv">
        <title>Sequencing and chromosome-scale assembly of the giantPleurodeles waltlgenome.</title>
        <authorList>
            <person name="Brown T."/>
            <person name="Elewa A."/>
            <person name="Iarovenko S."/>
            <person name="Subramanian E."/>
            <person name="Araus A.J."/>
            <person name="Petzold A."/>
            <person name="Susuki M."/>
            <person name="Suzuki K.-i.T."/>
            <person name="Hayashi T."/>
            <person name="Toyoda A."/>
            <person name="Oliveira C."/>
            <person name="Osipova E."/>
            <person name="Leigh N.D."/>
            <person name="Simon A."/>
            <person name="Yun M.H."/>
        </authorList>
    </citation>
    <scope>NUCLEOTIDE SEQUENCE</scope>
    <source>
        <strain evidence="2">20211129_DDA</strain>
        <tissue evidence="2">Liver</tissue>
    </source>
</reference>
<proteinExistence type="predicted"/>
<protein>
    <submittedName>
        <fullName evidence="2">Uncharacterized protein</fullName>
    </submittedName>
</protein>
<dbReference type="AlphaFoldDB" id="A0AAV7QY36"/>
<dbReference type="EMBL" id="JANPWB010000010">
    <property type="protein sequence ID" value="KAJ1145431.1"/>
    <property type="molecule type" value="Genomic_DNA"/>
</dbReference>
<gene>
    <name evidence="2" type="ORF">NDU88_011718</name>
</gene>